<proteinExistence type="predicted"/>
<evidence type="ECO:0000313" key="1">
    <source>
        <dbReference type="EMBL" id="OGG78490.1"/>
    </source>
</evidence>
<dbReference type="Pfam" id="PF02452">
    <property type="entry name" value="PemK_toxin"/>
    <property type="match status" value="1"/>
</dbReference>
<dbReference type="InterPro" id="IPR011067">
    <property type="entry name" value="Plasmid_toxin/cell-grow_inhib"/>
</dbReference>
<dbReference type="Proteomes" id="UP000178811">
    <property type="component" value="Unassembled WGS sequence"/>
</dbReference>
<dbReference type="SUPFAM" id="SSF50118">
    <property type="entry name" value="Cell growth inhibitor/plasmid maintenance toxic component"/>
    <property type="match status" value="1"/>
</dbReference>
<dbReference type="GO" id="GO:0003677">
    <property type="term" value="F:DNA binding"/>
    <property type="evidence" value="ECO:0007669"/>
    <property type="project" value="InterPro"/>
</dbReference>
<evidence type="ECO:0000313" key="2">
    <source>
        <dbReference type="Proteomes" id="UP000178811"/>
    </source>
</evidence>
<organism evidence="1 2">
    <name type="scientific">Candidatus Kaiserbacteria bacterium RIFCSPLOWO2_01_FULL_52_12b</name>
    <dbReference type="NCBI Taxonomy" id="1798509"/>
    <lineage>
        <taxon>Bacteria</taxon>
        <taxon>Candidatus Kaiseribacteriota</taxon>
    </lineage>
</organism>
<dbReference type="EMBL" id="MFLW01000007">
    <property type="protein sequence ID" value="OGG78490.1"/>
    <property type="molecule type" value="Genomic_DNA"/>
</dbReference>
<dbReference type="AlphaFoldDB" id="A0A1F6EXX7"/>
<sequence length="128" mass="14621">MKKDFDGWNIQKKQLNDRPAAPFYHEREIWWCALGVNVGFEQDGTGKAYYRPALVLKGLSAETCLTVPLTTSTHRHPLRPAIGMVDGKEAHALLSQMRVIDTKRLIRKIGYLDTKLYREIRKAAKAIL</sequence>
<comment type="caution">
    <text evidence="1">The sequence shown here is derived from an EMBL/GenBank/DDBJ whole genome shotgun (WGS) entry which is preliminary data.</text>
</comment>
<reference evidence="1 2" key="1">
    <citation type="journal article" date="2016" name="Nat. Commun.">
        <title>Thousands of microbial genomes shed light on interconnected biogeochemical processes in an aquifer system.</title>
        <authorList>
            <person name="Anantharaman K."/>
            <person name="Brown C.T."/>
            <person name="Hug L.A."/>
            <person name="Sharon I."/>
            <person name="Castelle C.J."/>
            <person name="Probst A.J."/>
            <person name="Thomas B.C."/>
            <person name="Singh A."/>
            <person name="Wilkins M.J."/>
            <person name="Karaoz U."/>
            <person name="Brodie E.L."/>
            <person name="Williams K.H."/>
            <person name="Hubbard S.S."/>
            <person name="Banfield J.F."/>
        </authorList>
    </citation>
    <scope>NUCLEOTIDE SEQUENCE [LARGE SCALE GENOMIC DNA]</scope>
</reference>
<accession>A0A1F6EXX7</accession>
<gene>
    <name evidence="1" type="ORF">A3A36_01635</name>
</gene>
<dbReference type="InterPro" id="IPR003477">
    <property type="entry name" value="PemK-like"/>
</dbReference>
<name>A0A1F6EXX7_9BACT</name>
<protein>
    <submittedName>
        <fullName evidence="1">Uncharacterized protein</fullName>
    </submittedName>
</protein>
<dbReference type="Gene3D" id="2.30.30.110">
    <property type="match status" value="1"/>
</dbReference>